<dbReference type="Proteomes" id="UP001501231">
    <property type="component" value="Unassembled WGS sequence"/>
</dbReference>
<name>A0ABN3IER8_9ACTN</name>
<organism evidence="2 3">
    <name type="scientific">Actinomadura vinacea</name>
    <dbReference type="NCBI Taxonomy" id="115336"/>
    <lineage>
        <taxon>Bacteria</taxon>
        <taxon>Bacillati</taxon>
        <taxon>Actinomycetota</taxon>
        <taxon>Actinomycetes</taxon>
        <taxon>Streptosporangiales</taxon>
        <taxon>Thermomonosporaceae</taxon>
        <taxon>Actinomadura</taxon>
    </lineage>
</organism>
<dbReference type="InterPro" id="IPR021005">
    <property type="entry name" value="Znf_CGNR"/>
</dbReference>
<comment type="caution">
    <text evidence="2">The sequence shown here is derived from an EMBL/GenBank/DDBJ whole genome shotgun (WGS) entry which is preliminary data.</text>
</comment>
<protein>
    <recommendedName>
        <fullName evidence="1">Zinc finger CGNR domain-containing protein</fullName>
    </recommendedName>
</protein>
<feature type="domain" description="Zinc finger CGNR" evidence="1">
    <location>
        <begin position="155"/>
        <end position="194"/>
    </location>
</feature>
<keyword evidence="3" id="KW-1185">Reference proteome</keyword>
<dbReference type="SUPFAM" id="SSF160904">
    <property type="entry name" value="Jann2411-like"/>
    <property type="match status" value="1"/>
</dbReference>
<evidence type="ECO:0000313" key="2">
    <source>
        <dbReference type="EMBL" id="GAA2401235.1"/>
    </source>
</evidence>
<evidence type="ECO:0000259" key="1">
    <source>
        <dbReference type="Pfam" id="PF11706"/>
    </source>
</evidence>
<dbReference type="Gene3D" id="1.10.3300.10">
    <property type="entry name" value="Jann2411-like domain"/>
    <property type="match status" value="1"/>
</dbReference>
<dbReference type="InterPro" id="IPR023286">
    <property type="entry name" value="ABATE_dom_sf"/>
</dbReference>
<dbReference type="PANTHER" id="PTHR35525:SF3">
    <property type="entry name" value="BLL6575 PROTEIN"/>
    <property type="match status" value="1"/>
</dbReference>
<accession>A0ABN3IER8</accession>
<dbReference type="EMBL" id="BAAARW010000002">
    <property type="protein sequence ID" value="GAA2401235.1"/>
    <property type="molecule type" value="Genomic_DNA"/>
</dbReference>
<dbReference type="PANTHER" id="PTHR35525">
    <property type="entry name" value="BLL6575 PROTEIN"/>
    <property type="match status" value="1"/>
</dbReference>
<reference evidence="2 3" key="1">
    <citation type="journal article" date="2019" name="Int. J. Syst. Evol. Microbiol.">
        <title>The Global Catalogue of Microorganisms (GCM) 10K type strain sequencing project: providing services to taxonomists for standard genome sequencing and annotation.</title>
        <authorList>
            <consortium name="The Broad Institute Genomics Platform"/>
            <consortium name="The Broad Institute Genome Sequencing Center for Infectious Disease"/>
            <person name="Wu L."/>
            <person name="Ma J."/>
        </authorList>
    </citation>
    <scope>NUCLEOTIDE SEQUENCE [LARGE SCALE GENOMIC DNA]</scope>
    <source>
        <strain evidence="2 3">JCM 3325</strain>
    </source>
</reference>
<dbReference type="Pfam" id="PF11706">
    <property type="entry name" value="zf-CGNR"/>
    <property type="match status" value="1"/>
</dbReference>
<dbReference type="InterPro" id="IPR010852">
    <property type="entry name" value="ABATE"/>
</dbReference>
<sequence>MEGSVTVSLVSDPEFPILGTEPFAVELANTLYGSGDQRIDFFQTAEWIDRWFALVAPGHGLAAPGTAAAHDVRELRDCVHGLLSAAVERRTPDMAVVERLNGFAMAAPTHLRLEWPVDGGPAARLVDTTTGAAAILGRVAHCCIELLAGPQAGGLRRCRGPGCSLLFVKDHSRRRWCHPSCGHRDRQARYYRRRLDRAEI</sequence>
<gene>
    <name evidence="2" type="ORF">GCM10010191_05620</name>
</gene>
<dbReference type="Pfam" id="PF07336">
    <property type="entry name" value="ABATE"/>
    <property type="match status" value="1"/>
</dbReference>
<proteinExistence type="predicted"/>
<evidence type="ECO:0000313" key="3">
    <source>
        <dbReference type="Proteomes" id="UP001501231"/>
    </source>
</evidence>